<organism evidence="2">
    <name type="scientific">Singulisphaera sp. Ch08</name>
    <dbReference type="NCBI Taxonomy" id="3120278"/>
    <lineage>
        <taxon>Bacteria</taxon>
        <taxon>Pseudomonadati</taxon>
        <taxon>Planctomycetota</taxon>
        <taxon>Planctomycetia</taxon>
        <taxon>Isosphaerales</taxon>
        <taxon>Isosphaeraceae</taxon>
        <taxon>Singulisphaera</taxon>
    </lineage>
</organism>
<dbReference type="EMBL" id="CP155447">
    <property type="protein sequence ID" value="XBH07004.1"/>
    <property type="molecule type" value="Genomic_DNA"/>
</dbReference>
<protein>
    <recommendedName>
        <fullName evidence="3">SURF1-like protein</fullName>
    </recommendedName>
</protein>
<sequence>MSKPNALFRGSELPRLLLLLVILIGGMVLLWKYIYFKKNPVEANPVARVPLAPIVPDRSPEFDTVRDKTEIQLRDMAAYKKLLTQVETLSPAELAKISRRDVLSIQIWEHPDHYRGVPIQIVGTVLRVMTYESKLSRTGRLYEAWMVTPDSQRNFYVCVFEDPPKGFPVGDNLSERIVFNGYFFKLMKYQSGKDLGFYVSPVLVGRIGWSEPVAAGGGQGGAPSPAIWMAVAVGLMFLVSFYRWMSGLRRSLSPLSRATYHREHPSEEIAPEALTAWLENVGGEDHAGEAESEPEEPKR</sequence>
<dbReference type="RefSeq" id="WP_406699849.1">
    <property type="nucleotide sequence ID" value="NZ_CP155447.1"/>
</dbReference>
<gene>
    <name evidence="2" type="ORF">V5E97_13470</name>
</gene>
<name>A0AAU7CNU1_9BACT</name>
<feature type="transmembrane region" description="Helical" evidence="1">
    <location>
        <begin position="226"/>
        <end position="245"/>
    </location>
</feature>
<keyword evidence="1" id="KW-1133">Transmembrane helix</keyword>
<feature type="transmembrane region" description="Helical" evidence="1">
    <location>
        <begin position="16"/>
        <end position="35"/>
    </location>
</feature>
<proteinExistence type="predicted"/>
<evidence type="ECO:0008006" key="3">
    <source>
        <dbReference type="Google" id="ProtNLM"/>
    </source>
</evidence>
<evidence type="ECO:0000313" key="2">
    <source>
        <dbReference type="EMBL" id="XBH07004.1"/>
    </source>
</evidence>
<keyword evidence="1" id="KW-0472">Membrane</keyword>
<reference evidence="2" key="1">
    <citation type="submission" date="2024-05" db="EMBL/GenBank/DDBJ databases">
        <title>Planctomycetes of the genus Singulisphaera possess chitinolytic capabilities.</title>
        <authorList>
            <person name="Ivanova A."/>
        </authorList>
    </citation>
    <scope>NUCLEOTIDE SEQUENCE</scope>
    <source>
        <strain evidence="2">Ch08T</strain>
    </source>
</reference>
<dbReference type="AlphaFoldDB" id="A0AAU7CNU1"/>
<accession>A0AAU7CNU1</accession>
<evidence type="ECO:0000256" key="1">
    <source>
        <dbReference type="SAM" id="Phobius"/>
    </source>
</evidence>
<keyword evidence="1" id="KW-0812">Transmembrane</keyword>